<evidence type="ECO:0000259" key="11">
    <source>
        <dbReference type="Pfam" id="PF00401"/>
    </source>
</evidence>
<keyword evidence="5 9" id="KW-0406">Ion transport</keyword>
<keyword evidence="4 9" id="KW-1003">Cell membrane</keyword>
<evidence type="ECO:0000256" key="1">
    <source>
        <dbReference type="ARBA" id="ARBA00004202"/>
    </source>
</evidence>
<dbReference type="CDD" id="cd12152">
    <property type="entry name" value="F1-ATPase_delta"/>
    <property type="match status" value="1"/>
</dbReference>
<dbReference type="InterPro" id="IPR020546">
    <property type="entry name" value="ATP_synth_F1_dsu/esu_N"/>
</dbReference>
<evidence type="ECO:0000256" key="5">
    <source>
        <dbReference type="ARBA" id="ARBA00023065"/>
    </source>
</evidence>
<evidence type="ECO:0000313" key="13">
    <source>
        <dbReference type="EMBL" id="SHH21006.1"/>
    </source>
</evidence>
<dbReference type="InterPro" id="IPR020547">
    <property type="entry name" value="ATP_synth_F1_esu_C"/>
</dbReference>
<keyword evidence="7 9" id="KW-0139">CF(1)</keyword>
<dbReference type="PANTHER" id="PTHR13822:SF10">
    <property type="entry name" value="ATP SYNTHASE EPSILON CHAIN, CHLOROPLASTIC"/>
    <property type="match status" value="1"/>
</dbReference>
<evidence type="ECO:0000256" key="3">
    <source>
        <dbReference type="ARBA" id="ARBA00022448"/>
    </source>
</evidence>
<dbReference type="SUPFAM" id="SSF46604">
    <property type="entry name" value="Epsilon subunit of F1F0-ATP synthase C-terminal domain"/>
    <property type="match status" value="1"/>
</dbReference>
<dbReference type="InterPro" id="IPR036771">
    <property type="entry name" value="ATPsynth_dsu/esu_N"/>
</dbReference>
<keyword evidence="9" id="KW-0375">Hydrogen ion transport</keyword>
<evidence type="ECO:0000259" key="12">
    <source>
        <dbReference type="Pfam" id="PF02823"/>
    </source>
</evidence>
<evidence type="ECO:0000256" key="8">
    <source>
        <dbReference type="ARBA" id="ARBA00023310"/>
    </source>
</evidence>
<keyword evidence="8 9" id="KW-0066">ATP synthesis</keyword>
<reference evidence="14" key="1">
    <citation type="submission" date="2016-11" db="EMBL/GenBank/DDBJ databases">
        <authorList>
            <person name="Varghese N."/>
            <person name="Submissions S."/>
        </authorList>
    </citation>
    <scope>NUCLEOTIDE SEQUENCE [LARGE SCALE GENOMIC DNA]</scope>
    <source>
        <strain evidence="14">DSM 15449</strain>
    </source>
</reference>
<dbReference type="AlphaFoldDB" id="A0A1M5R4G4"/>
<dbReference type="Proteomes" id="UP000183954">
    <property type="component" value="Unassembled WGS sequence"/>
</dbReference>
<feature type="domain" description="ATP synthase epsilon subunit C-terminal" evidence="11">
    <location>
        <begin position="87"/>
        <end position="132"/>
    </location>
</feature>
<dbReference type="NCBIfam" id="TIGR01216">
    <property type="entry name" value="ATP_synt_epsi"/>
    <property type="match status" value="1"/>
</dbReference>
<sequence>MAATFSLRIVSPEGNVLKENVEFVVLPGGLGELGILPNHAPLIAGLDVGVIRYTLNGKTNQAAIAGGFVEVVDNAAVVLADSAELAEQIDVKRAVEAKERALKRLGSRTNEIDLQRAEYALRRAAARLNAAGDKK</sequence>
<dbReference type="GO" id="GO:0046933">
    <property type="term" value="F:proton-transporting ATP synthase activity, rotational mechanism"/>
    <property type="evidence" value="ECO:0007669"/>
    <property type="project" value="UniProtKB-UniRule"/>
</dbReference>
<accession>A0A1M5R4G4</accession>
<proteinExistence type="inferred from homology"/>
<dbReference type="STRING" id="1121420.SAMN02746098_00450"/>
<comment type="function">
    <text evidence="9">Produces ATP from ADP in the presence of a proton gradient across the membrane.</text>
</comment>
<dbReference type="OrthoDB" id="9804110at2"/>
<dbReference type="GO" id="GO:0045259">
    <property type="term" value="C:proton-transporting ATP synthase complex"/>
    <property type="evidence" value="ECO:0007669"/>
    <property type="project" value="UniProtKB-KW"/>
</dbReference>
<dbReference type="Gene3D" id="2.60.15.10">
    <property type="entry name" value="F0F1 ATP synthase delta/epsilon subunit, N-terminal"/>
    <property type="match status" value="1"/>
</dbReference>
<feature type="domain" description="ATP synthase F1 complex delta/epsilon subunit N-terminal" evidence="12">
    <location>
        <begin position="5"/>
        <end position="83"/>
    </location>
</feature>
<dbReference type="GO" id="GO:0005524">
    <property type="term" value="F:ATP binding"/>
    <property type="evidence" value="ECO:0007669"/>
    <property type="project" value="UniProtKB-UniRule"/>
</dbReference>
<dbReference type="Pfam" id="PF00401">
    <property type="entry name" value="ATP-synt_DE"/>
    <property type="match status" value="1"/>
</dbReference>
<protein>
    <recommendedName>
        <fullName evidence="9">ATP synthase epsilon chain</fullName>
    </recommendedName>
    <alternativeName>
        <fullName evidence="9">ATP synthase F1 sector epsilon subunit</fullName>
    </alternativeName>
    <alternativeName>
        <fullName evidence="9">F-ATPase epsilon subunit</fullName>
    </alternativeName>
</protein>
<evidence type="ECO:0000256" key="10">
    <source>
        <dbReference type="RuleBase" id="RU003656"/>
    </source>
</evidence>
<comment type="subunit">
    <text evidence="9 10">F-type ATPases have 2 components, CF(1) - the catalytic core - and CF(0) - the membrane proton channel. CF(1) has five subunits: alpha(3), beta(3), gamma(1), delta(1), epsilon(1). CF(0) has three main subunits: a, b and c.</text>
</comment>
<dbReference type="NCBIfam" id="NF009980">
    <property type="entry name" value="PRK13446.1"/>
    <property type="match status" value="1"/>
</dbReference>
<comment type="subcellular location">
    <subcellularLocation>
        <location evidence="1 9">Cell membrane</location>
        <topology evidence="1 9">Peripheral membrane protein</topology>
    </subcellularLocation>
</comment>
<dbReference type="GO" id="GO:0005886">
    <property type="term" value="C:plasma membrane"/>
    <property type="evidence" value="ECO:0007669"/>
    <property type="project" value="UniProtKB-SubCell"/>
</dbReference>
<evidence type="ECO:0000256" key="4">
    <source>
        <dbReference type="ARBA" id="ARBA00022475"/>
    </source>
</evidence>
<evidence type="ECO:0000313" key="14">
    <source>
        <dbReference type="Proteomes" id="UP000183954"/>
    </source>
</evidence>
<keyword evidence="3 9" id="KW-0813">Transport</keyword>
<organism evidence="13 14">
    <name type="scientific">Desulfosporosinus lacus DSM 15449</name>
    <dbReference type="NCBI Taxonomy" id="1121420"/>
    <lineage>
        <taxon>Bacteria</taxon>
        <taxon>Bacillati</taxon>
        <taxon>Bacillota</taxon>
        <taxon>Clostridia</taxon>
        <taxon>Eubacteriales</taxon>
        <taxon>Desulfitobacteriaceae</taxon>
        <taxon>Desulfosporosinus</taxon>
    </lineage>
</organism>
<dbReference type="EMBL" id="FQXJ01000003">
    <property type="protein sequence ID" value="SHH21006.1"/>
    <property type="molecule type" value="Genomic_DNA"/>
</dbReference>
<dbReference type="RefSeq" id="WP_073027533.1">
    <property type="nucleotide sequence ID" value="NZ_FQXJ01000003.1"/>
</dbReference>
<name>A0A1M5R4G4_9FIRM</name>
<dbReference type="Gene3D" id="1.20.5.440">
    <property type="entry name" value="ATP synthase delta/epsilon subunit, C-terminal domain"/>
    <property type="match status" value="1"/>
</dbReference>
<comment type="similarity">
    <text evidence="2 9 10">Belongs to the ATPase epsilon chain family.</text>
</comment>
<dbReference type="PANTHER" id="PTHR13822">
    <property type="entry name" value="ATP SYNTHASE DELTA/EPSILON CHAIN"/>
    <property type="match status" value="1"/>
</dbReference>
<evidence type="ECO:0000256" key="6">
    <source>
        <dbReference type="ARBA" id="ARBA00023136"/>
    </source>
</evidence>
<keyword evidence="6 9" id="KW-0472">Membrane</keyword>
<dbReference type="InterPro" id="IPR001469">
    <property type="entry name" value="ATP_synth_F1_dsu/esu"/>
</dbReference>
<keyword evidence="14" id="KW-1185">Reference proteome</keyword>
<dbReference type="InterPro" id="IPR036794">
    <property type="entry name" value="ATP_F1_dsu/esu_C_sf"/>
</dbReference>
<evidence type="ECO:0000256" key="7">
    <source>
        <dbReference type="ARBA" id="ARBA00023196"/>
    </source>
</evidence>
<evidence type="ECO:0000256" key="9">
    <source>
        <dbReference type="HAMAP-Rule" id="MF_00530"/>
    </source>
</evidence>
<dbReference type="HAMAP" id="MF_00530">
    <property type="entry name" value="ATP_synth_epsil_bac"/>
    <property type="match status" value="1"/>
</dbReference>
<dbReference type="SUPFAM" id="SSF51344">
    <property type="entry name" value="Epsilon subunit of F1F0-ATP synthase N-terminal domain"/>
    <property type="match status" value="1"/>
</dbReference>
<dbReference type="NCBIfam" id="NF001846">
    <property type="entry name" value="PRK00571.1-3"/>
    <property type="match status" value="1"/>
</dbReference>
<gene>
    <name evidence="9" type="primary">atpC</name>
    <name evidence="13" type="ORF">SAMN02746098_00450</name>
</gene>
<evidence type="ECO:0000256" key="2">
    <source>
        <dbReference type="ARBA" id="ARBA00005712"/>
    </source>
</evidence>
<dbReference type="Pfam" id="PF02823">
    <property type="entry name" value="ATP-synt_DE_N"/>
    <property type="match status" value="1"/>
</dbReference>